<evidence type="ECO:0000259" key="4">
    <source>
        <dbReference type="Pfam" id="PF00685"/>
    </source>
</evidence>
<dbReference type="InterPro" id="IPR037359">
    <property type="entry name" value="NST/OST"/>
</dbReference>
<feature type="coiled-coil region" evidence="3">
    <location>
        <begin position="119"/>
        <end position="150"/>
    </location>
</feature>
<keyword evidence="1 5" id="KW-0808">Transferase</keyword>
<dbReference type="AlphaFoldDB" id="A0A1M6D1X5"/>
<evidence type="ECO:0000313" key="6">
    <source>
        <dbReference type="Proteomes" id="UP000184225"/>
    </source>
</evidence>
<keyword evidence="3" id="KW-0175">Coiled coil</keyword>
<dbReference type="RefSeq" id="WP_073149235.1">
    <property type="nucleotide sequence ID" value="NZ_FQYY01000003.1"/>
</dbReference>
<dbReference type="InterPro" id="IPR027417">
    <property type="entry name" value="P-loop_NTPase"/>
</dbReference>
<reference evidence="5 6" key="1">
    <citation type="submission" date="2016-11" db="EMBL/GenBank/DDBJ databases">
        <authorList>
            <person name="Jaros S."/>
            <person name="Januszkiewicz K."/>
            <person name="Wedrychowicz H."/>
        </authorList>
    </citation>
    <scope>NUCLEOTIDE SEQUENCE [LARGE SCALE GENOMIC DNA]</scope>
    <source>
        <strain evidence="5 6">DSM 21425</strain>
    </source>
</reference>
<proteinExistence type="predicted"/>
<organism evidence="5 6">
    <name type="scientific">Mesonia phycicola</name>
    <dbReference type="NCBI Taxonomy" id="579105"/>
    <lineage>
        <taxon>Bacteria</taxon>
        <taxon>Pseudomonadati</taxon>
        <taxon>Bacteroidota</taxon>
        <taxon>Flavobacteriia</taxon>
        <taxon>Flavobacteriales</taxon>
        <taxon>Flavobacteriaceae</taxon>
        <taxon>Mesonia</taxon>
    </lineage>
</organism>
<evidence type="ECO:0000256" key="3">
    <source>
        <dbReference type="SAM" id="Coils"/>
    </source>
</evidence>
<evidence type="ECO:0000256" key="1">
    <source>
        <dbReference type="ARBA" id="ARBA00022679"/>
    </source>
</evidence>
<protein>
    <submittedName>
        <fullName evidence="5">Sulfotransferase domain-containing protein</fullName>
    </submittedName>
</protein>
<evidence type="ECO:0000256" key="2">
    <source>
        <dbReference type="ARBA" id="ARBA00023180"/>
    </source>
</evidence>
<feature type="domain" description="Sulfotransferase" evidence="4">
    <location>
        <begin position="6"/>
        <end position="207"/>
    </location>
</feature>
<dbReference type="GO" id="GO:0008146">
    <property type="term" value="F:sulfotransferase activity"/>
    <property type="evidence" value="ECO:0007669"/>
    <property type="project" value="InterPro"/>
</dbReference>
<evidence type="ECO:0000313" key="5">
    <source>
        <dbReference type="EMBL" id="SHI67074.1"/>
    </source>
</evidence>
<dbReference type="Gene3D" id="3.40.50.300">
    <property type="entry name" value="P-loop containing nucleotide triphosphate hydrolases"/>
    <property type="match status" value="1"/>
</dbReference>
<keyword evidence="6" id="KW-1185">Reference proteome</keyword>
<dbReference type="EMBL" id="FQYY01000003">
    <property type="protein sequence ID" value="SHI67074.1"/>
    <property type="molecule type" value="Genomic_DNA"/>
</dbReference>
<dbReference type="PANTHER" id="PTHR10605:SF56">
    <property type="entry name" value="BIFUNCTIONAL HEPARAN SULFATE N-DEACETYLASE_N-SULFOTRANSFERASE"/>
    <property type="match status" value="1"/>
</dbReference>
<keyword evidence="2" id="KW-0325">Glycoprotein</keyword>
<accession>A0A1M6D1X5</accession>
<dbReference type="STRING" id="579105.SAMN04488096_103256"/>
<sequence>MPNKLPNFLIVGAAKCGTTSLHNYLMQHPQVFMSKVKEPKYFSSQVVEFPFKGLGDDLVESELYKNFSDYKVLFSDSKDEKIIGESSADNLYYSSQVIPLIKEKLGDDIKIIILLRNPIQRAYSAYMHLKRDLREEEENFQAALALEQERIANNYEFIWHYKKAGLYSQDIINYQKAFKNVKVILNDDLKKEPEQELEQICNFLEIDKDFEFNLEQNFNSSGAIKNKFLQKILASRSPSKRKLGKLIPSAIKDKLKSKNLKKVKLSDNDRKTLSLYYKDEIQKIEKLLNRDLSNWLN</sequence>
<name>A0A1M6D1X5_9FLAO</name>
<dbReference type="InterPro" id="IPR000863">
    <property type="entry name" value="Sulfotransferase_dom"/>
</dbReference>
<dbReference type="SUPFAM" id="SSF52540">
    <property type="entry name" value="P-loop containing nucleoside triphosphate hydrolases"/>
    <property type="match status" value="1"/>
</dbReference>
<dbReference type="PANTHER" id="PTHR10605">
    <property type="entry name" value="HEPARAN SULFATE SULFOTRANSFERASE"/>
    <property type="match status" value="1"/>
</dbReference>
<dbReference type="OrthoDB" id="981508at2"/>
<dbReference type="Pfam" id="PF00685">
    <property type="entry name" value="Sulfotransfer_1"/>
    <property type="match status" value="1"/>
</dbReference>
<dbReference type="Proteomes" id="UP000184225">
    <property type="component" value="Unassembled WGS sequence"/>
</dbReference>
<gene>
    <name evidence="5" type="ORF">SAMN04488096_103256</name>
</gene>